<reference evidence="1 2" key="1">
    <citation type="submission" date="2016-03" db="EMBL/GenBank/DDBJ databases">
        <title>Genome sequence of Providencia stuartii strain, isolated from the salivary glands of larval Lucilia sericata.</title>
        <authorList>
            <person name="Yuan Y."/>
            <person name="Zhang Y."/>
            <person name="Fu S."/>
            <person name="Crippen T.L."/>
            <person name="Visi D."/>
            <person name="Benbow M.E."/>
            <person name="Allen M."/>
            <person name="Tomberlin J.K."/>
            <person name="Sze S.-H."/>
            <person name="Tarone A.M."/>
        </authorList>
    </citation>
    <scope>NUCLEOTIDE SEQUENCE [LARGE SCALE GENOMIC DNA]</scope>
    <source>
        <strain evidence="1 2">Crippen</strain>
    </source>
</reference>
<dbReference type="Proteomes" id="UP000179588">
    <property type="component" value="Unassembled WGS sequence"/>
</dbReference>
<evidence type="ECO:0000313" key="2">
    <source>
        <dbReference type="Proteomes" id="UP000179588"/>
    </source>
</evidence>
<accession>A0A1S1HP18</accession>
<keyword evidence="2" id="KW-1185">Reference proteome</keyword>
<sequence>MKKSLLCLIFVSCFAMSKERRPFVETVNELAESICNSSSNVKQCRSDMSRIIVYSFVSGWIDLDCQARGGEIKASGDENKIKACKDASEFVQRLPRYDDDD</sequence>
<protein>
    <submittedName>
        <fullName evidence="1">Uncharacterized protein</fullName>
    </submittedName>
</protein>
<dbReference type="AlphaFoldDB" id="A0A1S1HP18"/>
<dbReference type="EMBL" id="LVIE01000167">
    <property type="protein sequence ID" value="OHT24129.1"/>
    <property type="molecule type" value="Genomic_DNA"/>
</dbReference>
<dbReference type="RefSeq" id="WP_070927884.1">
    <property type="nucleotide sequence ID" value="NZ_VAUE01000004.1"/>
</dbReference>
<gene>
    <name evidence="1" type="ORF">A3Q29_19280</name>
</gene>
<evidence type="ECO:0000313" key="1">
    <source>
        <dbReference type="EMBL" id="OHT24129.1"/>
    </source>
</evidence>
<name>A0A1S1HP18_PROST</name>
<comment type="caution">
    <text evidence="1">The sequence shown here is derived from an EMBL/GenBank/DDBJ whole genome shotgun (WGS) entry which is preliminary data.</text>
</comment>
<proteinExistence type="predicted"/>
<organism evidence="1 2">
    <name type="scientific">Providencia stuartii</name>
    <dbReference type="NCBI Taxonomy" id="588"/>
    <lineage>
        <taxon>Bacteria</taxon>
        <taxon>Pseudomonadati</taxon>
        <taxon>Pseudomonadota</taxon>
        <taxon>Gammaproteobacteria</taxon>
        <taxon>Enterobacterales</taxon>
        <taxon>Morganellaceae</taxon>
        <taxon>Providencia</taxon>
    </lineage>
</organism>